<dbReference type="OrthoDB" id="24355at2"/>
<keyword evidence="1" id="KW-1133">Transmembrane helix</keyword>
<dbReference type="Pfam" id="PF05834">
    <property type="entry name" value="Lycopene_cycl"/>
    <property type="match status" value="1"/>
</dbReference>
<evidence type="ECO:0000256" key="1">
    <source>
        <dbReference type="SAM" id="Phobius"/>
    </source>
</evidence>
<keyword evidence="1" id="KW-0472">Membrane</keyword>
<evidence type="ECO:0000313" key="3">
    <source>
        <dbReference type="Proteomes" id="UP000245489"/>
    </source>
</evidence>
<dbReference type="EMBL" id="QGGO01000010">
    <property type="protein sequence ID" value="PWK26732.1"/>
    <property type="molecule type" value="Genomic_DNA"/>
</dbReference>
<dbReference type="Gene3D" id="3.50.50.60">
    <property type="entry name" value="FAD/NAD(P)-binding domain"/>
    <property type="match status" value="1"/>
</dbReference>
<reference evidence="2 3" key="1">
    <citation type="submission" date="2018-05" db="EMBL/GenBank/DDBJ databases">
        <title>Genomic Encyclopedia of Archaeal and Bacterial Type Strains, Phase II (KMG-II): from individual species to whole genera.</title>
        <authorList>
            <person name="Goeker M."/>
        </authorList>
    </citation>
    <scope>NUCLEOTIDE SEQUENCE [LARGE SCALE GENOMIC DNA]</scope>
    <source>
        <strain evidence="2 3">DSM 22214</strain>
    </source>
</reference>
<proteinExistence type="predicted"/>
<dbReference type="Proteomes" id="UP000245489">
    <property type="component" value="Unassembled WGS sequence"/>
</dbReference>
<dbReference type="InterPro" id="IPR036188">
    <property type="entry name" value="FAD/NAD-bd_sf"/>
</dbReference>
<sequence length="395" mass="46404">MSFKNNQNSPNTYDYIIAGGGMAGLSLAFYLNQSSLRNKSILIIDRDVKNTNDHTWCFWEKGQSPYEEIIAQKWKGVWFHGTDNFSQFLDIQQYTYKMIRGIDFYNYVIPILKQNPNITFLQADILEVSETVKTNKGDFYASEFVFDSSFRSKYNNPDYHNMLQHFKGWVIETSKPVFKVNEPTLFDFRTEQKNELRFVYVLPHSETKALIEFTIFSDNLIEDLEYEFYLKKYIEETLKVGDYQIKPEEYQISETEFGIVPMSDEPHEVLPMTKVIRIGTSGGYVKASTGYSFQRSQRFLQRLVKSLEQNIDIKNGMITNHWKGFLDTVLLNVMLKNRTPQDEIFTRLFKYNKPSQVLKFLDEDTSFFEDVALINTVPKPPFIKAAWNVLFKKLF</sequence>
<keyword evidence="3" id="KW-1185">Reference proteome</keyword>
<name>A0A316EAQ8_9BACT</name>
<keyword evidence="1" id="KW-0812">Transmembrane</keyword>
<accession>A0A316EAQ8</accession>
<comment type="caution">
    <text evidence="2">The sequence shown here is derived from an EMBL/GenBank/DDBJ whole genome shotgun (WGS) entry which is preliminary data.</text>
</comment>
<feature type="transmembrane region" description="Helical" evidence="1">
    <location>
        <begin position="12"/>
        <end position="31"/>
    </location>
</feature>
<evidence type="ECO:0000313" key="2">
    <source>
        <dbReference type="EMBL" id="PWK26732.1"/>
    </source>
</evidence>
<dbReference type="RefSeq" id="WP_109742976.1">
    <property type="nucleotide sequence ID" value="NZ_QGGO01000010.1"/>
</dbReference>
<dbReference type="SUPFAM" id="SSF51905">
    <property type="entry name" value="FAD/NAD(P)-binding domain"/>
    <property type="match status" value="1"/>
</dbReference>
<organism evidence="2 3">
    <name type="scientific">Arcicella aurantiaca</name>
    <dbReference type="NCBI Taxonomy" id="591202"/>
    <lineage>
        <taxon>Bacteria</taxon>
        <taxon>Pseudomonadati</taxon>
        <taxon>Bacteroidota</taxon>
        <taxon>Cytophagia</taxon>
        <taxon>Cytophagales</taxon>
        <taxon>Flectobacillaceae</taxon>
        <taxon>Arcicella</taxon>
    </lineage>
</organism>
<protein>
    <submittedName>
        <fullName evidence="2">Lycopene beta-cyclase</fullName>
    </submittedName>
</protein>
<gene>
    <name evidence="2" type="ORF">LV89_02241</name>
</gene>
<dbReference type="AlphaFoldDB" id="A0A316EAQ8"/>